<reference evidence="1" key="1">
    <citation type="journal article" date="2014" name="Nat. Commun.">
        <title>The tobacco genome sequence and its comparison with those of tomato and potato.</title>
        <authorList>
            <person name="Sierro N."/>
            <person name="Battey J.N."/>
            <person name="Ouadi S."/>
            <person name="Bakaher N."/>
            <person name="Bovet L."/>
            <person name="Willig A."/>
            <person name="Goepfert S."/>
            <person name="Peitsch M.C."/>
            <person name="Ivanov N.V."/>
        </authorList>
    </citation>
    <scope>NUCLEOTIDE SEQUENCE [LARGE SCALE GENOMIC DNA]</scope>
</reference>
<organism evidence="1 2">
    <name type="scientific">Nicotiana tabacum</name>
    <name type="common">Common tobacco</name>
    <dbReference type="NCBI Taxonomy" id="4097"/>
    <lineage>
        <taxon>Eukaryota</taxon>
        <taxon>Viridiplantae</taxon>
        <taxon>Streptophyta</taxon>
        <taxon>Embryophyta</taxon>
        <taxon>Tracheophyta</taxon>
        <taxon>Spermatophyta</taxon>
        <taxon>Magnoliopsida</taxon>
        <taxon>eudicotyledons</taxon>
        <taxon>Gunneridae</taxon>
        <taxon>Pentapetalae</taxon>
        <taxon>asterids</taxon>
        <taxon>lamiids</taxon>
        <taxon>Solanales</taxon>
        <taxon>Solanaceae</taxon>
        <taxon>Nicotianoideae</taxon>
        <taxon>Nicotianeae</taxon>
        <taxon>Nicotiana</taxon>
    </lineage>
</organism>
<evidence type="ECO:0000313" key="1">
    <source>
        <dbReference type="Proteomes" id="UP000790787"/>
    </source>
</evidence>
<gene>
    <name evidence="2" type="primary">LOC142168355</name>
</gene>
<dbReference type="RefSeq" id="XP_075085134.1">
    <property type="nucleotide sequence ID" value="XM_075229033.1"/>
</dbReference>
<reference evidence="2" key="2">
    <citation type="submission" date="2025-08" db="UniProtKB">
        <authorList>
            <consortium name="RefSeq"/>
        </authorList>
    </citation>
    <scope>IDENTIFICATION</scope>
    <source>
        <tissue evidence="2">Leaf</tissue>
    </source>
</reference>
<name>A0AC58SJK1_TOBAC</name>
<sequence>MAIKIVVGGHTLNVVNAYAPLVGLDEEVKMRFWEDLNGLVRGIPSTEKVIVEGDFNGHIGRLSEGYDGAHGCFGLRDRNGGGTSLLEYAKAFDLVIVNSCFPKKAEHLITFQSMVAKTQNDYFLLRKCDGGLCRDCKVIPSENLTTQHRILVMDLEINWKRRKRAIPGQSRIRWGALTKDKDQELGERLLAIRAWRSCGDVSCMWTTTTNCIRKAAREVLEVSKGFSDGHKGDWWWNEEVQEKVEAKKVVYLNLVESIDEEHEKDNREGYKKSRKEAKLAATAAKTTTFGCLYEEIGDKGGDKKLYMMTKVRERKARDLDQVRCIKDEDDRFLLEGAQIRQRWLSYFHKLLDEEGDMSIVLDELEYSERHREFEYCSSYEWGRLKGICAGCVGAERSGQTRFLWNLGRAWERRAWNGSLGCLSSFLG</sequence>
<dbReference type="Proteomes" id="UP000790787">
    <property type="component" value="Chromosome 13"/>
</dbReference>
<keyword evidence="1" id="KW-1185">Reference proteome</keyword>
<evidence type="ECO:0000313" key="2">
    <source>
        <dbReference type="RefSeq" id="XP_075085134.1"/>
    </source>
</evidence>
<proteinExistence type="predicted"/>
<protein>
    <submittedName>
        <fullName evidence="2">Uncharacterized protein LOC142168355</fullName>
    </submittedName>
</protein>
<accession>A0AC58SJK1</accession>